<protein>
    <submittedName>
        <fullName evidence="2">Uncharacterized protein</fullName>
    </submittedName>
</protein>
<gene>
    <name evidence="2" type="ORF">NP493_1663g00007</name>
</gene>
<reference evidence="2" key="1">
    <citation type="journal article" date="2023" name="Mol. Biol. Evol.">
        <title>Third-Generation Sequencing Reveals the Adaptive Role of the Epigenome in Three Deep-Sea Polychaetes.</title>
        <authorList>
            <person name="Perez M."/>
            <person name="Aroh O."/>
            <person name="Sun Y."/>
            <person name="Lan Y."/>
            <person name="Juniper S.K."/>
            <person name="Young C.R."/>
            <person name="Angers B."/>
            <person name="Qian P.Y."/>
        </authorList>
    </citation>
    <scope>NUCLEOTIDE SEQUENCE</scope>
    <source>
        <strain evidence="2">R07B-5</strain>
    </source>
</reference>
<keyword evidence="1" id="KW-0812">Transmembrane</keyword>
<keyword evidence="3" id="KW-1185">Reference proteome</keyword>
<organism evidence="2 3">
    <name type="scientific">Ridgeia piscesae</name>
    <name type="common">Tubeworm</name>
    <dbReference type="NCBI Taxonomy" id="27915"/>
    <lineage>
        <taxon>Eukaryota</taxon>
        <taxon>Metazoa</taxon>
        <taxon>Spiralia</taxon>
        <taxon>Lophotrochozoa</taxon>
        <taxon>Annelida</taxon>
        <taxon>Polychaeta</taxon>
        <taxon>Sedentaria</taxon>
        <taxon>Canalipalpata</taxon>
        <taxon>Sabellida</taxon>
        <taxon>Siboglinidae</taxon>
        <taxon>Ridgeia</taxon>
    </lineage>
</organism>
<proteinExistence type="predicted"/>
<evidence type="ECO:0000313" key="2">
    <source>
        <dbReference type="EMBL" id="KAK2160214.1"/>
    </source>
</evidence>
<comment type="caution">
    <text evidence="2">The sequence shown here is derived from an EMBL/GenBank/DDBJ whole genome shotgun (WGS) entry which is preliminary data.</text>
</comment>
<sequence>MSVSCGGGVVDGKTVIVCLIYIAACLLIFHVAVTLFSTTVAAPRANRQPWMNPCFDYRHAESGAIEDMIPSGATCCCTITRRHLMPFTLPQEVRGAGSQKAAGRGGEGGGVRTQPSFFFLVDSMTSKSLPGSSGEDLDLVADRLASRLSDTVTLIRDILLHITELYGGNEDHVQRLESSEPIEELQPSARIRLTNAGGETQLLLLLGRLYETLSRTAVFIDHLRRKGQEHDPPEPLTAHLRMLEHGGQWRQRINMGGIYPILCEIYLAIPSHAMPNVDLDILPESITGGTSLAQQRDNSYKVLSTAKHALEQIRHELLQASQ</sequence>
<keyword evidence="1" id="KW-0472">Membrane</keyword>
<dbReference type="EMBL" id="JAODUO010001662">
    <property type="protein sequence ID" value="KAK2160214.1"/>
    <property type="molecule type" value="Genomic_DNA"/>
</dbReference>
<feature type="transmembrane region" description="Helical" evidence="1">
    <location>
        <begin position="20"/>
        <end position="42"/>
    </location>
</feature>
<dbReference type="AlphaFoldDB" id="A0AAD9JWC2"/>
<evidence type="ECO:0000256" key="1">
    <source>
        <dbReference type="SAM" id="Phobius"/>
    </source>
</evidence>
<name>A0AAD9JWC2_RIDPI</name>
<dbReference type="Proteomes" id="UP001209878">
    <property type="component" value="Unassembled WGS sequence"/>
</dbReference>
<accession>A0AAD9JWC2</accession>
<keyword evidence="1" id="KW-1133">Transmembrane helix</keyword>
<evidence type="ECO:0000313" key="3">
    <source>
        <dbReference type="Proteomes" id="UP001209878"/>
    </source>
</evidence>